<accession>A0AC61RNL6</accession>
<protein>
    <submittedName>
        <fullName evidence="1">Uncharacterized protein</fullName>
    </submittedName>
</protein>
<sequence>MNKTERETIAYHYKVYCHNRANGDPVGGYEDMSDLFNDLANGDAKLAEEFKEIESEIFNAE</sequence>
<dbReference type="Proteomes" id="UP000306319">
    <property type="component" value="Unassembled WGS sequence"/>
</dbReference>
<gene>
    <name evidence="1" type="ORF">E5331_01055</name>
</gene>
<evidence type="ECO:0000313" key="1">
    <source>
        <dbReference type="EMBL" id="TGY81000.1"/>
    </source>
</evidence>
<dbReference type="EMBL" id="SRYB01000001">
    <property type="protein sequence ID" value="TGY81000.1"/>
    <property type="molecule type" value="Genomic_DNA"/>
</dbReference>
<evidence type="ECO:0000313" key="2">
    <source>
        <dbReference type="Proteomes" id="UP000306319"/>
    </source>
</evidence>
<reference evidence="1" key="1">
    <citation type="submission" date="2019-04" db="EMBL/GenBank/DDBJ databases">
        <title>Microbes associate with the intestines of laboratory mice.</title>
        <authorList>
            <person name="Navarre W."/>
            <person name="Wong E."/>
            <person name="Huang K."/>
            <person name="Tropini C."/>
            <person name="Ng K."/>
            <person name="Yu B."/>
        </authorList>
    </citation>
    <scope>NUCLEOTIDE SEQUENCE</scope>
    <source>
        <strain evidence="1">NM04_E33</strain>
    </source>
</reference>
<name>A0AC61RNL6_9BACT</name>
<proteinExistence type="predicted"/>
<organism evidence="1 2">
    <name type="scientific">Lepagella muris</name>
    <dbReference type="NCBI Taxonomy" id="3032870"/>
    <lineage>
        <taxon>Bacteria</taxon>
        <taxon>Pseudomonadati</taxon>
        <taxon>Bacteroidota</taxon>
        <taxon>Bacteroidia</taxon>
        <taxon>Bacteroidales</taxon>
        <taxon>Muribaculaceae</taxon>
        <taxon>Lepagella</taxon>
    </lineage>
</organism>
<comment type="caution">
    <text evidence="1">The sequence shown here is derived from an EMBL/GenBank/DDBJ whole genome shotgun (WGS) entry which is preliminary data.</text>
</comment>
<keyword evidence="2" id="KW-1185">Reference proteome</keyword>